<dbReference type="EMBL" id="FOHN01000010">
    <property type="protein sequence ID" value="SET20719.1"/>
    <property type="molecule type" value="Genomic_DNA"/>
</dbReference>
<dbReference type="AlphaFoldDB" id="A0A1I0CMB0"/>
<accession>A0A1I0CMB0</accession>
<evidence type="ECO:0000313" key="1">
    <source>
        <dbReference type="EMBL" id="SET20719.1"/>
    </source>
</evidence>
<evidence type="ECO:0008006" key="3">
    <source>
        <dbReference type="Google" id="ProtNLM"/>
    </source>
</evidence>
<reference evidence="1 2" key="1">
    <citation type="submission" date="2016-10" db="EMBL/GenBank/DDBJ databases">
        <authorList>
            <person name="de Groot N.N."/>
        </authorList>
    </citation>
    <scope>NUCLEOTIDE SEQUENCE [LARGE SCALE GENOMIC DNA]</scope>
    <source>
        <strain evidence="1 2">DSM 1801</strain>
    </source>
</reference>
<evidence type="ECO:0000313" key="2">
    <source>
        <dbReference type="Proteomes" id="UP000199800"/>
    </source>
</evidence>
<gene>
    <name evidence="1" type="ORF">SAMN04487772_11085</name>
</gene>
<dbReference type="STRING" id="29364.SAMN04487772_11085"/>
<name>A0A1I0CMB0_9FIRM</name>
<protein>
    <recommendedName>
        <fullName evidence="3">IrrE N-terminal-like domain-containing protein</fullName>
    </recommendedName>
</protein>
<dbReference type="Proteomes" id="UP000199800">
    <property type="component" value="Unassembled WGS sequence"/>
</dbReference>
<dbReference type="RefSeq" id="WP_092477811.1">
    <property type="nucleotide sequence ID" value="NZ_FOHN01000010.1"/>
</dbReference>
<keyword evidence="2" id="KW-1185">Reference proteome</keyword>
<dbReference type="OrthoDB" id="581382at2"/>
<proteinExistence type="predicted"/>
<sequence length="498" mass="57773">MVITRKYKDFKDYMENNYYDAIASRLGAYIVANKDSFENDEFHKITWIEQDEIIYKVCGVTFKSLGDNKIEIRTSVEAQVPFDGLTKYGADSDGDTRLYNVFFTAYLDNGLQDVKITDITEYSKATFDKDKSMSQSWLSYLREEKMDDHAEDFLRRNYPKALLQPMPIDPIEVANAMGLTMYYAPLGDHIFGKTYFGEEKVTIFEDNDVIEKNEIEIITTPGTILINPDVYFMRNIGTANNTIIHECVHWDRHRKAFELLSLMEGTAKHISCEIVEGEYNGIAPSESALKWMEWQANQLAPRILMPKQTTIKMYGQFLKDEFLLYPQRRYAETLQIVVGKLADYFAVSHLAAKLRLIELGYEEAEGTFVFCESRGLPPYAFRKGIIDKNHSFVIGENNLIRSILMNPKLTELYAKGILVYANGMLCFNDPKYVILNENGRYILTDYALEHVDECCFLFERKYSASEIYLDTYYRRCFFFAGRLMLVNLYLPSMILTMK</sequence>
<organism evidence="1 2">
    <name type="scientific">[Clostridium] polysaccharolyticum</name>
    <dbReference type="NCBI Taxonomy" id="29364"/>
    <lineage>
        <taxon>Bacteria</taxon>
        <taxon>Bacillati</taxon>
        <taxon>Bacillota</taxon>
        <taxon>Clostridia</taxon>
        <taxon>Lachnospirales</taxon>
        <taxon>Lachnospiraceae</taxon>
    </lineage>
</organism>